<evidence type="ECO:0000313" key="2">
    <source>
        <dbReference type="Proteomes" id="UP000292423"/>
    </source>
</evidence>
<proteinExistence type="predicted"/>
<dbReference type="RefSeq" id="WP_130415473.1">
    <property type="nucleotide sequence ID" value="NZ_SHKX01000016.1"/>
</dbReference>
<keyword evidence="2" id="KW-1185">Reference proteome</keyword>
<protein>
    <submittedName>
        <fullName evidence="1">Uncharacterized protein (TIGR02647 family)</fullName>
    </submittedName>
</protein>
<dbReference type="AlphaFoldDB" id="A0A4Q7YJE2"/>
<dbReference type="NCBIfam" id="TIGR02647">
    <property type="entry name" value="DNA"/>
    <property type="match status" value="1"/>
</dbReference>
<dbReference type="OrthoDB" id="5600572at2"/>
<accession>A0A4Q7YJE2</accession>
<reference evidence="1 2" key="1">
    <citation type="submission" date="2019-02" db="EMBL/GenBank/DDBJ databases">
        <title>Genomic Encyclopedia of Type Strains, Phase IV (KMG-IV): sequencing the most valuable type-strain genomes for metagenomic binning, comparative biology and taxonomic classification.</title>
        <authorList>
            <person name="Goeker M."/>
        </authorList>
    </citation>
    <scope>NUCLEOTIDE SEQUENCE [LARGE SCALE GENOMIC DNA]</scope>
    <source>
        <strain evidence="1 2">DSM 105135</strain>
    </source>
</reference>
<dbReference type="InterPro" id="IPR013468">
    <property type="entry name" value="CHP02647"/>
</dbReference>
<sequence length="81" mass="8764">MLTLEMLDELHVLTLFNPDNGQEGIKVHHSAEPATISACRRLHARGMVTLPDGGYLTPLGVQTLEHAQSLMSLLSSAVNTN</sequence>
<dbReference type="Proteomes" id="UP000292423">
    <property type="component" value="Unassembled WGS sequence"/>
</dbReference>
<name>A0A4Q7YJE2_9GAMM</name>
<comment type="caution">
    <text evidence="1">The sequence shown here is derived from an EMBL/GenBank/DDBJ whole genome shotgun (WGS) entry which is preliminary data.</text>
</comment>
<gene>
    <name evidence="1" type="ORF">EV700_3106</name>
</gene>
<dbReference type="EMBL" id="SHKX01000016">
    <property type="protein sequence ID" value="RZU36893.1"/>
    <property type="molecule type" value="Genomic_DNA"/>
</dbReference>
<organism evidence="1 2">
    <name type="scientific">Fluviicoccus keumensis</name>
    <dbReference type="NCBI Taxonomy" id="1435465"/>
    <lineage>
        <taxon>Bacteria</taxon>
        <taxon>Pseudomonadati</taxon>
        <taxon>Pseudomonadota</taxon>
        <taxon>Gammaproteobacteria</taxon>
        <taxon>Moraxellales</taxon>
        <taxon>Moraxellaceae</taxon>
        <taxon>Fluviicoccus</taxon>
    </lineage>
</organism>
<dbReference type="Pfam" id="PF18918">
    <property type="entry name" value="DUF5669"/>
    <property type="match status" value="1"/>
</dbReference>
<evidence type="ECO:0000313" key="1">
    <source>
        <dbReference type="EMBL" id="RZU36893.1"/>
    </source>
</evidence>